<keyword evidence="5" id="KW-1185">Reference proteome</keyword>
<keyword evidence="1" id="KW-0812">Transmembrane</keyword>
<reference evidence="4 5" key="1">
    <citation type="journal article" date="2020" name="Insects">
        <title>Bacteria Belonging to Pseudomonas typographi sp. nov. from the Bark Beetle Ips typographus Have Genomic Potential to Aid in the Host Ecology.</title>
        <authorList>
            <person name="Peral-Aranega E."/>
            <person name="Saati-Santamaria Z."/>
            <person name="Kolarik M."/>
            <person name="Rivas R."/>
            <person name="Garcia-Fraile P."/>
        </authorList>
    </citation>
    <scope>NUCLEOTIDE SEQUENCE [LARGE SCALE GENOMIC DNA]</scope>
    <source>
        <strain evidence="4 5">CA3A</strain>
    </source>
</reference>
<evidence type="ECO:0000313" key="5">
    <source>
        <dbReference type="Proteomes" id="UP000805841"/>
    </source>
</evidence>
<keyword evidence="4" id="KW-0012">Acyltransferase</keyword>
<feature type="transmembrane region" description="Helical" evidence="1">
    <location>
        <begin position="196"/>
        <end position="218"/>
    </location>
</feature>
<feature type="domain" description="SGNH" evidence="3">
    <location>
        <begin position="404"/>
        <end position="669"/>
    </location>
</feature>
<comment type="caution">
    <text evidence="4">The sequence shown here is derived from an EMBL/GenBank/DDBJ whole genome shotgun (WGS) entry which is preliminary data.</text>
</comment>
<dbReference type="GO" id="GO:0016746">
    <property type="term" value="F:acyltransferase activity"/>
    <property type="evidence" value="ECO:0007669"/>
    <property type="project" value="UniProtKB-KW"/>
</dbReference>
<feature type="transmembrane region" description="Helical" evidence="1">
    <location>
        <begin position="316"/>
        <end position="337"/>
    </location>
</feature>
<proteinExistence type="predicted"/>
<evidence type="ECO:0000313" key="4">
    <source>
        <dbReference type="EMBL" id="MBD1600043.1"/>
    </source>
</evidence>
<dbReference type="Proteomes" id="UP000805841">
    <property type="component" value="Unassembled WGS sequence"/>
</dbReference>
<feature type="transmembrane region" description="Helical" evidence="1">
    <location>
        <begin position="146"/>
        <end position="164"/>
    </location>
</feature>
<feature type="transmembrane region" description="Helical" evidence="1">
    <location>
        <begin position="81"/>
        <end position="100"/>
    </location>
</feature>
<dbReference type="InterPro" id="IPR050879">
    <property type="entry name" value="Acyltransferase_3"/>
</dbReference>
<dbReference type="Pfam" id="PF01757">
    <property type="entry name" value="Acyl_transf_3"/>
    <property type="match status" value="1"/>
</dbReference>
<feature type="domain" description="Acyltransferase 3" evidence="2">
    <location>
        <begin position="14"/>
        <end position="339"/>
    </location>
</feature>
<dbReference type="PANTHER" id="PTHR23028:SF53">
    <property type="entry name" value="ACYL_TRANSF_3 DOMAIN-CONTAINING PROTEIN"/>
    <property type="match status" value="1"/>
</dbReference>
<gene>
    <name evidence="4" type="ORF">HAQ05_15210</name>
</gene>
<dbReference type="InterPro" id="IPR043968">
    <property type="entry name" value="SGNH"/>
</dbReference>
<accession>A0ABR7Z3I8</accession>
<feature type="transmembrane region" description="Helical" evidence="1">
    <location>
        <begin position="171"/>
        <end position="190"/>
    </location>
</feature>
<dbReference type="InterPro" id="IPR002656">
    <property type="entry name" value="Acyl_transf_3_dom"/>
</dbReference>
<sequence>MHTPNPVACVPYRAEVDGLRAVAVIPVILFHAGVAHMAGGFVGVDVFFVISGYLITSIILAELAQQRFSLVSFYERRARRILPPLLLMMAACLPLAWLWLDPISLKGFAKSLVAVPFFSSNALFWMESGYFDAGVDAKPLIHTWTLALEEQYYVLFPLLLMLGWRVGRRTLLPLLGLLAVASLALAEHGAQLASSAAFYLLPGRAWELLVGSLLAFWFSAHPRRVPAAGWHHEAGGLLGLGLIGFAVFSYGKATPFPGLHALVPTMGAALVITCTSAKTLAGRWLASRPLVAVGLVSYSAYLWHQPLFALARNRSLLPPSLSFMLGLAALSLLLAWLSWRFIETPFRDKQRVSRRQIFTGSALASLLFVGLGLAGYQQQGFPQRYDIDPAMLKAFEDPTIRTACDRGYDGSGFGIGLCFFGAPAGADGAAVAVFGDSHSEALLPTFAELGERLGLSVVHLGVGGCPPLLGVAVAAGNYARGACETLAQRQFDYVKAHGIRHVVLVARWSLYTDGGYEGERKVRYFLVDAQHMAQDQATSRQVFRAGVQRTVEAYRALGVQVDVLAQAPQQLASPRTVYYRLAHVGQSDAQKLQTVQALSVPYGAHQRLQQFNRGVFETMASTGQVRLFDLDGVFCDTRRCLLGDPQQSWYKDNDHLNGEGAYKAMPVVAQMLDAQAMASGIAVSQPNARTLPGAPGAYLLGR</sequence>
<evidence type="ECO:0000259" key="3">
    <source>
        <dbReference type="Pfam" id="PF19040"/>
    </source>
</evidence>
<organism evidence="4 5">
    <name type="scientific">Pseudomonas typographi</name>
    <dbReference type="NCBI Taxonomy" id="2715964"/>
    <lineage>
        <taxon>Bacteria</taxon>
        <taxon>Pseudomonadati</taxon>
        <taxon>Pseudomonadota</taxon>
        <taxon>Gammaproteobacteria</taxon>
        <taxon>Pseudomonadales</taxon>
        <taxon>Pseudomonadaceae</taxon>
        <taxon>Pseudomonas</taxon>
    </lineage>
</organism>
<feature type="transmembrane region" description="Helical" evidence="1">
    <location>
        <begin position="256"/>
        <end position="273"/>
    </location>
</feature>
<keyword evidence="1" id="KW-1133">Transmembrane helix</keyword>
<dbReference type="SUPFAM" id="SSF52266">
    <property type="entry name" value="SGNH hydrolase"/>
    <property type="match status" value="1"/>
</dbReference>
<evidence type="ECO:0000259" key="2">
    <source>
        <dbReference type="Pfam" id="PF01757"/>
    </source>
</evidence>
<evidence type="ECO:0000256" key="1">
    <source>
        <dbReference type="SAM" id="Phobius"/>
    </source>
</evidence>
<dbReference type="PANTHER" id="PTHR23028">
    <property type="entry name" value="ACETYLTRANSFERASE"/>
    <property type="match status" value="1"/>
</dbReference>
<dbReference type="Pfam" id="PF19040">
    <property type="entry name" value="SGNH"/>
    <property type="match status" value="1"/>
</dbReference>
<feature type="transmembrane region" description="Helical" evidence="1">
    <location>
        <begin position="42"/>
        <end position="61"/>
    </location>
</feature>
<name>A0ABR7Z3I8_9PSED</name>
<protein>
    <submittedName>
        <fullName evidence="4">Acyltransferase</fullName>
    </submittedName>
</protein>
<keyword evidence="4" id="KW-0808">Transferase</keyword>
<feature type="transmembrane region" description="Helical" evidence="1">
    <location>
        <begin position="285"/>
        <end position="304"/>
    </location>
</feature>
<dbReference type="RefSeq" id="WP_190422026.1">
    <property type="nucleotide sequence ID" value="NZ_JAAOCA010000018.1"/>
</dbReference>
<dbReference type="EMBL" id="JAAOCA010000018">
    <property type="protein sequence ID" value="MBD1600043.1"/>
    <property type="molecule type" value="Genomic_DNA"/>
</dbReference>
<keyword evidence="1" id="KW-0472">Membrane</keyword>
<feature type="transmembrane region" description="Helical" evidence="1">
    <location>
        <begin position="230"/>
        <end position="250"/>
    </location>
</feature>
<feature type="transmembrane region" description="Helical" evidence="1">
    <location>
        <begin position="357"/>
        <end position="376"/>
    </location>
</feature>